<keyword evidence="5" id="KW-0813">Transport</keyword>
<comment type="cofactor">
    <cofactor evidence="2">
        <name>FAD</name>
        <dbReference type="ChEBI" id="CHEBI:57692"/>
    </cofactor>
</comment>
<reference evidence="15" key="1">
    <citation type="journal article" date="2021" name="Open Biol.">
        <title>Shared evolutionary footprints suggest mitochondrial oxidative damage underlies multiple complex I losses in fungi.</title>
        <authorList>
            <person name="Schikora-Tamarit M.A."/>
            <person name="Marcet-Houben M."/>
            <person name="Nosek J."/>
            <person name="Gabaldon T."/>
        </authorList>
    </citation>
    <scope>NUCLEOTIDE SEQUENCE</scope>
    <source>
        <strain evidence="15">CBS6075</strain>
    </source>
</reference>
<evidence type="ECO:0000256" key="10">
    <source>
        <dbReference type="ARBA" id="ARBA00022982"/>
    </source>
</evidence>
<organism evidence="15 16">
    <name type="scientific">Ogataea philodendri</name>
    <dbReference type="NCBI Taxonomy" id="1378263"/>
    <lineage>
        <taxon>Eukaryota</taxon>
        <taxon>Fungi</taxon>
        <taxon>Dikarya</taxon>
        <taxon>Ascomycota</taxon>
        <taxon>Saccharomycotina</taxon>
        <taxon>Pichiomycetes</taxon>
        <taxon>Pichiales</taxon>
        <taxon>Pichiaceae</taxon>
        <taxon>Ogataea</taxon>
    </lineage>
</organism>
<evidence type="ECO:0000313" key="16">
    <source>
        <dbReference type="Proteomes" id="UP000769157"/>
    </source>
</evidence>
<protein>
    <recommendedName>
        <fullName evidence="4">assimilatory sulfite reductase (NADPH)</fullName>
        <ecNumber evidence="4">1.8.1.2</ecNumber>
    </recommendedName>
</protein>
<dbReference type="Proteomes" id="UP000769157">
    <property type="component" value="Unassembled WGS sequence"/>
</dbReference>
<comment type="cofactor">
    <cofactor evidence="1">
        <name>FMN</name>
        <dbReference type="ChEBI" id="CHEBI:58210"/>
    </cofactor>
</comment>
<dbReference type="EC" id="1.8.1.2" evidence="4"/>
<dbReference type="InterPro" id="IPR003097">
    <property type="entry name" value="CysJ-like_FAD-binding"/>
</dbReference>
<keyword evidence="16" id="KW-1185">Reference proteome</keyword>
<evidence type="ECO:0000256" key="4">
    <source>
        <dbReference type="ARBA" id="ARBA00012604"/>
    </source>
</evidence>
<dbReference type="Gene3D" id="1.20.990.10">
    <property type="entry name" value="NADPH-cytochrome p450 Reductase, Chain A, domain 3"/>
    <property type="match status" value="1"/>
</dbReference>
<dbReference type="InterPro" id="IPR039261">
    <property type="entry name" value="FNR_nucleotide-bd"/>
</dbReference>
<evidence type="ECO:0000313" key="15">
    <source>
        <dbReference type="EMBL" id="KAH3665697.1"/>
    </source>
</evidence>
<proteinExistence type="predicted"/>
<dbReference type="Gene3D" id="2.40.30.10">
    <property type="entry name" value="Translation factors"/>
    <property type="match status" value="1"/>
</dbReference>
<name>A0A9P8P6A0_9ASCO</name>
<dbReference type="AlphaFoldDB" id="A0A9P8P6A0"/>
<dbReference type="InterPro" id="IPR001709">
    <property type="entry name" value="Flavoprot_Pyr_Nucl_cyt_Rdtase"/>
</dbReference>
<dbReference type="PANTHER" id="PTHR19384">
    <property type="entry name" value="NITRIC OXIDE SYNTHASE-RELATED"/>
    <property type="match status" value="1"/>
</dbReference>
<comment type="caution">
    <text evidence="15">The sequence shown here is derived from an EMBL/GenBank/DDBJ whole genome shotgun (WGS) entry which is preliminary data.</text>
</comment>
<evidence type="ECO:0000259" key="14">
    <source>
        <dbReference type="PROSITE" id="PS51384"/>
    </source>
</evidence>
<evidence type="ECO:0000256" key="9">
    <source>
        <dbReference type="ARBA" id="ARBA00022857"/>
    </source>
</evidence>
<evidence type="ECO:0000256" key="7">
    <source>
        <dbReference type="ARBA" id="ARBA00022643"/>
    </source>
</evidence>
<evidence type="ECO:0000256" key="5">
    <source>
        <dbReference type="ARBA" id="ARBA00022448"/>
    </source>
</evidence>
<keyword evidence="11" id="KW-0560">Oxidoreductase</keyword>
<dbReference type="GO" id="GO:0010181">
    <property type="term" value="F:FMN binding"/>
    <property type="evidence" value="ECO:0007669"/>
    <property type="project" value="TreeGrafter"/>
</dbReference>
<evidence type="ECO:0000256" key="3">
    <source>
        <dbReference type="ARBA" id="ARBA00004774"/>
    </source>
</evidence>
<dbReference type="OrthoDB" id="1856718at2759"/>
<accession>A0A9P8P6A0</accession>
<dbReference type="SUPFAM" id="SSF53323">
    <property type="entry name" value="Pyruvate-ferredoxin oxidoreductase, PFOR, domain III"/>
    <property type="match status" value="1"/>
</dbReference>
<evidence type="ECO:0000256" key="12">
    <source>
        <dbReference type="ARBA" id="ARBA00052219"/>
    </source>
</evidence>
<dbReference type="CDD" id="cd06207">
    <property type="entry name" value="CyPoR_like"/>
    <property type="match status" value="1"/>
</dbReference>
<dbReference type="SUPFAM" id="SSF63380">
    <property type="entry name" value="Riboflavin synthase domain-like"/>
    <property type="match status" value="1"/>
</dbReference>
<evidence type="ECO:0000256" key="13">
    <source>
        <dbReference type="ARBA" id="ARBA00059320"/>
    </source>
</evidence>
<keyword evidence="7" id="KW-0288">FMN</keyword>
<dbReference type="FunFam" id="1.20.990.10:FF:000010">
    <property type="entry name" value="Sulfite reductase [NADPH] flavoprotein component"/>
    <property type="match status" value="1"/>
</dbReference>
<evidence type="ECO:0000256" key="8">
    <source>
        <dbReference type="ARBA" id="ARBA00022827"/>
    </source>
</evidence>
<dbReference type="InterPro" id="IPR023173">
    <property type="entry name" value="NADPH_Cyt_P450_Rdtase_alpha"/>
</dbReference>
<dbReference type="Gene3D" id="3.40.920.10">
    <property type="entry name" value="Pyruvate-ferredoxin oxidoreductase, PFOR, domain III"/>
    <property type="match status" value="1"/>
</dbReference>
<dbReference type="InterPro" id="IPR002869">
    <property type="entry name" value="Pyrv_flavodox_OxRed_cen"/>
</dbReference>
<dbReference type="SUPFAM" id="SSF52922">
    <property type="entry name" value="TK C-terminal domain-like"/>
    <property type="match status" value="1"/>
</dbReference>
<dbReference type="InterPro" id="IPR001433">
    <property type="entry name" value="OxRdtase_FAD/NAD-bd"/>
</dbReference>
<dbReference type="GO" id="GO:0050660">
    <property type="term" value="F:flavin adenine dinucleotide binding"/>
    <property type="evidence" value="ECO:0007669"/>
    <property type="project" value="TreeGrafter"/>
</dbReference>
<dbReference type="PANTHER" id="PTHR19384:SF109">
    <property type="entry name" value="SULFITE REDUCTASE [NADPH] FLAVOPROTEIN COMPONENT"/>
    <property type="match status" value="1"/>
</dbReference>
<evidence type="ECO:0000256" key="1">
    <source>
        <dbReference type="ARBA" id="ARBA00001917"/>
    </source>
</evidence>
<keyword evidence="6" id="KW-0285">Flavoprotein</keyword>
<evidence type="ECO:0000256" key="6">
    <source>
        <dbReference type="ARBA" id="ARBA00022630"/>
    </source>
</evidence>
<keyword evidence="10" id="KW-0249">Electron transport</keyword>
<comment type="pathway">
    <text evidence="3">Sulfur metabolism; hydrogen sulfide biosynthesis; hydrogen sulfide from sulfite (NADPH route): step 1/1.</text>
</comment>
<evidence type="ECO:0000256" key="2">
    <source>
        <dbReference type="ARBA" id="ARBA00001974"/>
    </source>
</evidence>
<reference evidence="15" key="2">
    <citation type="submission" date="2021-01" db="EMBL/GenBank/DDBJ databases">
        <authorList>
            <person name="Schikora-Tamarit M.A."/>
        </authorList>
    </citation>
    <scope>NUCLEOTIDE SEQUENCE</scope>
    <source>
        <strain evidence="15">CBS6075</strain>
    </source>
</reference>
<keyword evidence="8" id="KW-0274">FAD</keyword>
<dbReference type="InterPro" id="IPR017927">
    <property type="entry name" value="FAD-bd_FR_type"/>
</dbReference>
<feature type="domain" description="FAD-binding FR-type" evidence="14">
    <location>
        <begin position="641"/>
        <end position="872"/>
    </location>
</feature>
<dbReference type="InterPro" id="IPR017938">
    <property type="entry name" value="Riboflavin_synthase-like_b-brl"/>
</dbReference>
<dbReference type="SUPFAM" id="SSF52343">
    <property type="entry name" value="Ferredoxin reductase-like, C-terminal NADP-linked domain"/>
    <property type="match status" value="1"/>
</dbReference>
<dbReference type="FunFam" id="3.40.50.80:FF:000011">
    <property type="entry name" value="Sulfite reductase flavoprotein component"/>
    <property type="match status" value="1"/>
</dbReference>
<dbReference type="GeneID" id="70235850"/>
<sequence length="1028" mass="114348">MPSISEKEASITTSIALSSATISSPFGLPLDPYELKGRILTSPFNVLLSAIYLLNNKIFNYELLGHQEVSDRRSLLGLWTRLNRKNLYNKVPELYSLDVRSGCGNLVLGYLNQSTDGEPVSVIVPSSGLAYMEPVLLQNSQNHHNLALSLNVASLDYDFESGKLVSHYSKALTIAKNLKLPVLHSLNAVEAQHFAILANVLAKLNVTTVHLFDGLEFIKSNQTVTGSLSNEKIKPVAEELYEKLNGKIQLAPAASRLSLALSVLNEVLATNYAPFEYFGSKNADVVYVAYSSAETAVLKKLNLAHVLVRVALPFEVARFVEVVPASAKKIVVVGENYGGINGLKLDVQAALYVNQRFLKVADESVAELEYLASKVPESGSRFQFLAADNSIYVDVPSKIAHSLSLIPDLDIRYRPKFDNSLDSGVFSADIQAGSGSGDALDVVVVENVNILNELDVLKNLKESGTLLVINSADEKFEETKFVEKTLSAKFKTNLVAQHRTLKVVDLNGVGEEEATKGRTASIAIQVAFWKHAFPELDTGAIVTKILQAFGSEAELLASVIADVVEKIDKHVLEVTIKEVEQPEEEETDFVDFVETSFEPNPREKFVDTTAVKVDSKTELARKLMFKEAYGVSSSLRPDLPIENFVVKVKENKRLTPTDYDRNIFHIEFDVSGTGLTYNIGEALGVHGRNTPEVVDQFIESYGLDADSLVQVVSKEHESIFEVRTVRQALIENLDLLGKPPKRFFESLAEYATDSEEKTTLTKLGSADGAELLKVYQDEEFYNYVDIFELFPSARPSAEELVQLIPPLKRREYSIASSQKMHPNEVHLLVVVVDWTDKKGRTRYGQCSKYLSDLKIGQELVVSVKPSIMKLPPLTTQPIIMAGLGTGLAPFKAFVEERFYQKSQGHDIGEIYLYLGSRHKRQEYLYGEYWEAYLNSGIVTYVGAAFSRDQKQKVYIQNKIRENLTELTDLMMAKNGHFYLCGPTWPVPDITACLEDILIADAEKRGVKIDTAKEVEELKEDGRYVLEVY</sequence>
<comment type="function">
    <text evidence="13">This enzyme catalyzes the 6-electron reduction of sulfite to sulfide. This is one of several activities required for the biosynthesis of L-cysteine from sulfate.</text>
</comment>
<keyword evidence="9" id="KW-0521">NADP</keyword>
<dbReference type="GO" id="GO:0005829">
    <property type="term" value="C:cytosol"/>
    <property type="evidence" value="ECO:0007669"/>
    <property type="project" value="TreeGrafter"/>
</dbReference>
<dbReference type="PRINTS" id="PR00371">
    <property type="entry name" value="FPNCR"/>
</dbReference>
<dbReference type="Gene3D" id="3.40.50.80">
    <property type="entry name" value="Nucleotide-binding domain of ferredoxin-NADP reductase (FNR) module"/>
    <property type="match status" value="1"/>
</dbReference>
<dbReference type="GO" id="GO:0004783">
    <property type="term" value="F:sulfite reductase (NADPH) activity"/>
    <property type="evidence" value="ECO:0007669"/>
    <property type="project" value="UniProtKB-EC"/>
</dbReference>
<dbReference type="Pfam" id="PF00175">
    <property type="entry name" value="NAD_binding_1"/>
    <property type="match status" value="1"/>
</dbReference>
<dbReference type="Gene3D" id="3.40.50.970">
    <property type="match status" value="1"/>
</dbReference>
<evidence type="ECO:0000256" key="11">
    <source>
        <dbReference type="ARBA" id="ARBA00023002"/>
    </source>
</evidence>
<dbReference type="Pfam" id="PF00667">
    <property type="entry name" value="FAD_binding_1"/>
    <property type="match status" value="1"/>
</dbReference>
<dbReference type="RefSeq" id="XP_046060901.1">
    <property type="nucleotide sequence ID" value="XM_046204903.1"/>
</dbReference>
<comment type="catalytic activity">
    <reaction evidence="12">
        <text>hydrogen sulfide + 3 NADP(+) + 3 H2O = sulfite + 3 NADPH + 4 H(+)</text>
        <dbReference type="Rhea" id="RHEA:13801"/>
        <dbReference type="ChEBI" id="CHEBI:15377"/>
        <dbReference type="ChEBI" id="CHEBI:15378"/>
        <dbReference type="ChEBI" id="CHEBI:17359"/>
        <dbReference type="ChEBI" id="CHEBI:29919"/>
        <dbReference type="ChEBI" id="CHEBI:57783"/>
        <dbReference type="ChEBI" id="CHEBI:58349"/>
        <dbReference type="EC" id="1.8.1.2"/>
    </reaction>
</comment>
<dbReference type="InterPro" id="IPR009014">
    <property type="entry name" value="Transketo_C/PFOR_II"/>
</dbReference>
<gene>
    <name evidence="15" type="ORF">OGAPHI_003885</name>
</gene>
<dbReference type="EMBL" id="JAEUBE010000295">
    <property type="protein sequence ID" value="KAH3665697.1"/>
    <property type="molecule type" value="Genomic_DNA"/>
</dbReference>
<dbReference type="PROSITE" id="PS51384">
    <property type="entry name" value="FAD_FR"/>
    <property type="match status" value="1"/>
</dbReference>